<keyword evidence="2" id="KW-1185">Reference proteome</keyword>
<proteinExistence type="predicted"/>
<dbReference type="Gene3D" id="2.60.120.260">
    <property type="entry name" value="Galactose-binding domain-like"/>
    <property type="match status" value="1"/>
</dbReference>
<sequence>MAIPGNLLSATTSEVDPNTSGWTSKLNCTISKGTGGRVGDGCLIVKSVAAGEVQARTVSSYPVTAGTVYQCFADAAGTVPERIGIRWLSATGSEISVTWSLVTTAAYSGWHRVGVAGMAPAGATQAQLLLSSTPGAGLINHFWENLYLGLPIRTTGNLFGFGTESSEIDASGWTAEVNASVSRQVPIALWAVDNYLGGAHTIAVTATGAGNASAVSVDRPSVTPGTDYLAYAYLNPPTLAADCWLELRFYDSNGNQISASRGTLVSPPPGSGWYRQRASGIAPVNAATCSVAAGVNGASAGQVLRLESVVVMVAPSAQAGTVLPYADTAFEQGVAGWTRPSGVAVIARSTPWGQASYDGSYSMSVTSATATASVVRSARFATPGGVGTSYRAQILASLGAGSWTVNLKVRWYDASNLDLGTTGGTSYSFPGAGWYAMTTDASVPATATQGAIELTLTAGATNSAMYVDWVALWQTLPLTAVAAVDETASITLTLRELPVGQSISVYRVGVDGVRTLVRGPSGLLDKEPITSDLMIVEDYEAPLGAALYYRIELWPDGATTPSTRTSDTVTITAGDPNWAWLKDPGAPQRNRRFLISRPPEWQRPIEQSVYRVKGRRNAVVLSGVRGGLEGDLALWTQTDEERAGLHWLLDSGNVLLWQAAPGMGVADMYVTVAQATEARVGGTAMEPWRAWTLPLTETDMPVTTGLGGSAGRTWQDVLAEFDTWAGLLTTYASWEGVLLDRRLG</sequence>
<name>A0A5P2B5F7_STRVZ</name>
<dbReference type="Proteomes" id="UP000323046">
    <property type="component" value="Chromosome"/>
</dbReference>
<reference evidence="1 2" key="1">
    <citation type="submission" date="2018-05" db="EMBL/GenBank/DDBJ databases">
        <title>Streptomyces venezuelae.</title>
        <authorList>
            <person name="Kim W."/>
            <person name="Lee N."/>
            <person name="Cho B.-K."/>
        </authorList>
    </citation>
    <scope>NUCLEOTIDE SEQUENCE [LARGE SCALE GENOMIC DNA]</scope>
    <source>
        <strain evidence="1 2">ATCC 14583</strain>
    </source>
</reference>
<dbReference type="RefSeq" id="WP_150165134.1">
    <property type="nucleotide sequence ID" value="NZ_CP029193.1"/>
</dbReference>
<dbReference type="OrthoDB" id="4134944at2"/>
<accession>A0A5P2B5F7</accession>
<evidence type="ECO:0008006" key="3">
    <source>
        <dbReference type="Google" id="ProtNLM"/>
    </source>
</evidence>
<evidence type="ECO:0000313" key="2">
    <source>
        <dbReference type="Proteomes" id="UP000323046"/>
    </source>
</evidence>
<evidence type="ECO:0000313" key="1">
    <source>
        <dbReference type="EMBL" id="QES25802.1"/>
    </source>
</evidence>
<dbReference type="AlphaFoldDB" id="A0A5P2B5F7"/>
<organism evidence="1 2">
    <name type="scientific">Streptomyces venezuelae</name>
    <dbReference type="NCBI Taxonomy" id="54571"/>
    <lineage>
        <taxon>Bacteria</taxon>
        <taxon>Bacillati</taxon>
        <taxon>Actinomycetota</taxon>
        <taxon>Actinomycetes</taxon>
        <taxon>Kitasatosporales</taxon>
        <taxon>Streptomycetaceae</taxon>
        <taxon>Streptomyces</taxon>
    </lineage>
</organism>
<protein>
    <recommendedName>
        <fullName evidence="3">Minor tail protein</fullName>
    </recommendedName>
</protein>
<gene>
    <name evidence="1" type="ORF">DEJ47_04470</name>
</gene>
<dbReference type="EMBL" id="CP029193">
    <property type="protein sequence ID" value="QES25802.1"/>
    <property type="molecule type" value="Genomic_DNA"/>
</dbReference>